<evidence type="ECO:0008006" key="4">
    <source>
        <dbReference type="Google" id="ProtNLM"/>
    </source>
</evidence>
<evidence type="ECO:0000256" key="1">
    <source>
        <dbReference type="SAM" id="SignalP"/>
    </source>
</evidence>
<gene>
    <name evidence="2" type="ORF">HBF25_13190</name>
</gene>
<evidence type="ECO:0000313" key="3">
    <source>
        <dbReference type="Proteomes" id="UP000490980"/>
    </source>
</evidence>
<dbReference type="EMBL" id="JAARLZ010000006">
    <property type="protein sequence ID" value="NII07338.1"/>
    <property type="molecule type" value="Genomic_DNA"/>
</dbReference>
<organism evidence="2 3">
    <name type="scientific">Luteibacter anthropi</name>
    <dbReference type="NCBI Taxonomy" id="564369"/>
    <lineage>
        <taxon>Bacteria</taxon>
        <taxon>Pseudomonadati</taxon>
        <taxon>Pseudomonadota</taxon>
        <taxon>Gammaproteobacteria</taxon>
        <taxon>Lysobacterales</taxon>
        <taxon>Rhodanobacteraceae</taxon>
        <taxon>Luteibacter</taxon>
    </lineage>
</organism>
<dbReference type="AlphaFoldDB" id="A0A7X5ZIW3"/>
<dbReference type="Proteomes" id="UP000490980">
    <property type="component" value="Unassembled WGS sequence"/>
</dbReference>
<keyword evidence="1" id="KW-0732">Signal</keyword>
<name>A0A7X5ZIW3_9GAMM</name>
<proteinExistence type="predicted"/>
<feature type="signal peptide" evidence="1">
    <location>
        <begin position="1"/>
        <end position="19"/>
    </location>
</feature>
<accession>A0A7X5ZIW3</accession>
<comment type="caution">
    <text evidence="2">The sequence shown here is derived from an EMBL/GenBank/DDBJ whole genome shotgun (WGS) entry which is preliminary data.</text>
</comment>
<keyword evidence="3" id="KW-1185">Reference proteome</keyword>
<sequence>MLAALLVATPLASAVAAQASQDVVATARAQAVQAWHDNINRQAPPADGCFRATYPSAVWTAERCGPVPSFRSVQPADAVSPASSRSTVSARTESSVFNAGNGYDYAARTGQLTRSATGSFPTVTGVSSGSDDYSLQINTNMGSNTSACQRYGYSSCQVWEQFIYSTDPGTGSPGAFIQNWFYVSDASAYRRTGCPSGWNAYSAQLACYRNSNLVSVDYVPITSIGSIKLAGSASVNGNDTVTFTVNGVAHSVSQSGSTLAIGSVWKNSEFNIFGNGSNDPVASFNSGSSVSVKVAVNDGTTNAPTCVGPNNGGTTGEENNLTLGRCTASGGSTPSIQFAQSN</sequence>
<feature type="chain" id="PRO_5030678572" description="Secreted protein" evidence="1">
    <location>
        <begin position="20"/>
        <end position="342"/>
    </location>
</feature>
<reference evidence="2 3" key="1">
    <citation type="submission" date="2020-03" db="EMBL/GenBank/DDBJ databases">
        <authorList>
            <person name="Lai Q."/>
        </authorList>
    </citation>
    <scope>NUCLEOTIDE SEQUENCE [LARGE SCALE GENOMIC DNA]</scope>
    <source>
        <strain evidence="2 3">CCUG 25036</strain>
    </source>
</reference>
<evidence type="ECO:0000313" key="2">
    <source>
        <dbReference type="EMBL" id="NII07338.1"/>
    </source>
</evidence>
<protein>
    <recommendedName>
        <fullName evidence="4">Secreted protein</fullName>
    </recommendedName>
</protein>